<sequence>MVHKTNKGFLTKTKKHIKGGDWWEPEKNVKNYFRLAPAWDKQGISIFRRVMHYGLEVDERSRAFPCLEDNEPWLDSVPCPSCHVSQKMKEGNEDERAAGKELASGSPRFVCQGVHVNQPEKGIIKYAGPISFGKYVIGLLEDDDLDDITDPEDGYDLIIEVSGKGRGTKYDYRIRPKSTKIAYPEWEDHLSNLI</sequence>
<dbReference type="AlphaFoldDB" id="A0A0F8XCU2"/>
<organism evidence="1">
    <name type="scientific">marine sediment metagenome</name>
    <dbReference type="NCBI Taxonomy" id="412755"/>
    <lineage>
        <taxon>unclassified sequences</taxon>
        <taxon>metagenomes</taxon>
        <taxon>ecological metagenomes</taxon>
    </lineage>
</organism>
<dbReference type="EMBL" id="LAZR01059976">
    <property type="protein sequence ID" value="KKK66658.1"/>
    <property type="molecule type" value="Genomic_DNA"/>
</dbReference>
<dbReference type="InterPro" id="IPR044947">
    <property type="entry name" value="Phage_T4_Gp32_ssDNA-bd_sf"/>
</dbReference>
<comment type="caution">
    <text evidence="1">The sequence shown here is derived from an EMBL/GenBank/DDBJ whole genome shotgun (WGS) entry which is preliminary data.</text>
</comment>
<protein>
    <submittedName>
        <fullName evidence="1">Uncharacterized protein</fullName>
    </submittedName>
</protein>
<accession>A0A0F8XCU2</accession>
<name>A0A0F8XCU2_9ZZZZ</name>
<gene>
    <name evidence="1" type="ORF">LCGC14_2961880</name>
</gene>
<evidence type="ECO:0000313" key="1">
    <source>
        <dbReference type="EMBL" id="KKK66658.1"/>
    </source>
</evidence>
<reference evidence="1" key="1">
    <citation type="journal article" date="2015" name="Nature">
        <title>Complex archaea that bridge the gap between prokaryotes and eukaryotes.</title>
        <authorList>
            <person name="Spang A."/>
            <person name="Saw J.H."/>
            <person name="Jorgensen S.L."/>
            <person name="Zaremba-Niedzwiedzka K."/>
            <person name="Martijn J."/>
            <person name="Lind A.E."/>
            <person name="van Eijk R."/>
            <person name="Schleper C."/>
            <person name="Guy L."/>
            <person name="Ettema T.J."/>
        </authorList>
    </citation>
    <scope>NUCLEOTIDE SEQUENCE</scope>
</reference>
<proteinExistence type="predicted"/>
<feature type="non-terminal residue" evidence="1">
    <location>
        <position position="194"/>
    </location>
</feature>
<dbReference type="Gene3D" id="3.90.198.10">
    <property type="entry name" value="Replication Fork Single-Stranded Dna Binding Protein"/>
    <property type="match status" value="1"/>
</dbReference>